<dbReference type="SUPFAM" id="SSF49863">
    <property type="entry name" value="Hyaluronate lyase-like, C-terminal domain"/>
    <property type="match status" value="1"/>
</dbReference>
<dbReference type="EMBL" id="BAAAGE010000001">
    <property type="protein sequence ID" value="GAA0714291.1"/>
    <property type="molecule type" value="Genomic_DNA"/>
</dbReference>
<keyword evidence="4" id="KW-0106">Calcium</keyword>
<dbReference type="InterPro" id="IPR003159">
    <property type="entry name" value="Lyase_8_central_dom"/>
</dbReference>
<evidence type="ECO:0000256" key="5">
    <source>
        <dbReference type="ARBA" id="ARBA00023239"/>
    </source>
</evidence>
<protein>
    <submittedName>
        <fullName evidence="8">Uncharacterized protein</fullName>
    </submittedName>
</protein>
<dbReference type="InterPro" id="IPR014718">
    <property type="entry name" value="GH-type_carb-bd"/>
</dbReference>
<dbReference type="RefSeq" id="WP_343910603.1">
    <property type="nucleotide sequence ID" value="NZ_BAAAGE010000001.1"/>
</dbReference>
<comment type="similarity">
    <text evidence="2">Belongs to the polysaccharide lyase 8 family.</text>
</comment>
<dbReference type="Gene3D" id="2.60.220.10">
    <property type="entry name" value="Polysaccharide lyase family 8-like, C-terminal"/>
    <property type="match status" value="1"/>
</dbReference>
<comment type="subunit">
    <text evidence="3">Monomer.</text>
</comment>
<dbReference type="Proteomes" id="UP001501758">
    <property type="component" value="Unassembled WGS sequence"/>
</dbReference>
<comment type="cofactor">
    <cofactor evidence="1">
        <name>Ca(2+)</name>
        <dbReference type="ChEBI" id="CHEBI:29108"/>
    </cofactor>
</comment>
<evidence type="ECO:0000259" key="6">
    <source>
        <dbReference type="Pfam" id="PF02278"/>
    </source>
</evidence>
<evidence type="ECO:0000256" key="2">
    <source>
        <dbReference type="ARBA" id="ARBA00006699"/>
    </source>
</evidence>
<dbReference type="Gene3D" id="1.50.10.100">
    <property type="entry name" value="Chondroitin AC/alginate lyase"/>
    <property type="match status" value="1"/>
</dbReference>
<dbReference type="InterPro" id="IPR015177">
    <property type="entry name" value="Lyase_catalyt"/>
</dbReference>
<evidence type="ECO:0000313" key="8">
    <source>
        <dbReference type="EMBL" id="GAA0714291.1"/>
    </source>
</evidence>
<name>A0ABN1II64_9FLAO</name>
<dbReference type="InterPro" id="IPR011013">
    <property type="entry name" value="Gal_mutarotase_sf_dom"/>
</dbReference>
<feature type="domain" description="Lyase catalytic" evidence="7">
    <location>
        <begin position="189"/>
        <end position="468"/>
    </location>
</feature>
<dbReference type="PANTHER" id="PTHR37322:SF3">
    <property type="entry name" value="CHONDROITIN SULFATE ABC EXOLYASE"/>
    <property type="match status" value="1"/>
</dbReference>
<keyword evidence="5" id="KW-0456">Lyase</keyword>
<dbReference type="SUPFAM" id="SSF74650">
    <property type="entry name" value="Galactose mutarotase-like"/>
    <property type="match status" value="1"/>
</dbReference>
<proteinExistence type="inferred from homology"/>
<dbReference type="Pfam" id="PF09093">
    <property type="entry name" value="Lyase_catalyt"/>
    <property type="match status" value="1"/>
</dbReference>
<accession>A0ABN1II64</accession>
<evidence type="ECO:0000256" key="3">
    <source>
        <dbReference type="ARBA" id="ARBA00011245"/>
    </source>
</evidence>
<dbReference type="Gene3D" id="2.60.120.430">
    <property type="entry name" value="Galactose-binding lectin"/>
    <property type="match status" value="1"/>
</dbReference>
<feature type="domain" description="Polysaccharide lyase family 8 central" evidence="6">
    <location>
        <begin position="507"/>
        <end position="768"/>
    </location>
</feature>
<dbReference type="InterPro" id="IPR008929">
    <property type="entry name" value="Chondroitin_lyas"/>
</dbReference>
<comment type="caution">
    <text evidence="8">The sequence shown here is derived from an EMBL/GenBank/DDBJ whole genome shotgun (WGS) entry which is preliminary data.</text>
</comment>
<dbReference type="Pfam" id="PF02278">
    <property type="entry name" value="Lyase_8"/>
    <property type="match status" value="1"/>
</dbReference>
<evidence type="ECO:0000313" key="9">
    <source>
        <dbReference type="Proteomes" id="UP001501758"/>
    </source>
</evidence>
<dbReference type="SUPFAM" id="SSF48230">
    <property type="entry name" value="Chondroitin AC/alginate lyase"/>
    <property type="match status" value="1"/>
</dbReference>
<evidence type="ECO:0000259" key="7">
    <source>
        <dbReference type="Pfam" id="PF09093"/>
    </source>
</evidence>
<evidence type="ECO:0000256" key="4">
    <source>
        <dbReference type="ARBA" id="ARBA00022837"/>
    </source>
</evidence>
<organism evidence="8 9">
    <name type="scientific">Aquimarina litoralis</name>
    <dbReference type="NCBI Taxonomy" id="584605"/>
    <lineage>
        <taxon>Bacteria</taxon>
        <taxon>Pseudomonadati</taxon>
        <taxon>Bacteroidota</taxon>
        <taxon>Flavobacteriia</taxon>
        <taxon>Flavobacteriales</taxon>
        <taxon>Flavobacteriaceae</taxon>
        <taxon>Aquimarina</taxon>
    </lineage>
</organism>
<sequence length="911" mass="106070">MPKEHFKILFFGIFSSIFLSAVGQEIKIDSVYVGNSKIELKNSIEWTYEKGDTLHFFIVKKEPSELTDYKRDTFSFVVENVSNLGNKFEVLFGGKDNKPVFSFEFNNNFIGKRRVIRSFRYDMNKTNIKDVVSRISIVTKESEGAIRFILPLLHTARSQKRIKTNYNNGVKGFYSDTTYHYYYNKSIDDHSQEKSTDEYDYLKKRYLDIIYGYIPGVDCNTEPKIKTVKEDVINRLKDLLKNNKILTPENVGLDISLISKALHYNNGQNSKRSVEIISQIIEQVFYNGFSDNTQDLYGQHKIREYFQSLLLTYPYLNDKAQNLVKKTLKWHLKINSILEENPRVEPTTSDLIRNRYFYMLGYILVIEKNKSLYLSKFSDHLSFLLLSSNFNSWLKRDGSTFHHKSHNIPYAYSLNDLKLILEILNGTKYELEEQELNKFADAVISTFVMSKNNYYTNNISGRHPFDTENPVCLKSLESLLHFNIDNEKKKLVKKILEDGNNLEGFWAFNYSNLAIYKKNNFHIAAKGFSKIFWGSEIYKEENRYGRYQGYGTLDIIGNEGFEKSGFSHKGWDWNRPPGSTTIILPWETLEPSKSRVDEYSEKNFAGALSYGEIDELEVRKAGVFGFDFEEKLSSSHHNTSFNFKKSYHFFDDFVVALGSNINADTDEYEVNTNILQKKSFVSSKLYVNDILIKQNDSLSFKNETHGNLIISGAKESYILFDYNELVISLSNQGSYLDDKTEYNYDIFYNARINHGKSPKNNGYEYMILLKELDYSGFRKNYNLLQEKPYMVLQKDKKAHIIHINRAKRFNYVIFEPYLSRLENDVLLSTSLSALVSAKINETVVEVSVAVPSIKFNKDNGVKEEEILLKFKGKYKVRNNEKIDVSYDLDNNTIVKLLCSEGRESHFKLENY</sequence>
<dbReference type="InterPro" id="IPR039174">
    <property type="entry name" value="Chondroitin_ABC_lyase"/>
</dbReference>
<reference evidence="8 9" key="1">
    <citation type="journal article" date="2019" name="Int. J. Syst. Evol. Microbiol.">
        <title>The Global Catalogue of Microorganisms (GCM) 10K type strain sequencing project: providing services to taxonomists for standard genome sequencing and annotation.</title>
        <authorList>
            <consortium name="The Broad Institute Genomics Platform"/>
            <consortium name="The Broad Institute Genome Sequencing Center for Infectious Disease"/>
            <person name="Wu L."/>
            <person name="Ma J."/>
        </authorList>
    </citation>
    <scope>NUCLEOTIDE SEQUENCE [LARGE SCALE GENOMIC DNA]</scope>
    <source>
        <strain evidence="8 9">JCM 15974</strain>
    </source>
</reference>
<keyword evidence="9" id="KW-1185">Reference proteome</keyword>
<dbReference type="PANTHER" id="PTHR37322">
    <property type="match status" value="1"/>
</dbReference>
<evidence type="ECO:0000256" key="1">
    <source>
        <dbReference type="ARBA" id="ARBA00001913"/>
    </source>
</evidence>
<gene>
    <name evidence="8" type="ORF">GCM10009430_07260</name>
</gene>
<dbReference type="Gene3D" id="2.70.98.10">
    <property type="match status" value="1"/>
</dbReference>
<dbReference type="InterPro" id="IPR011071">
    <property type="entry name" value="Lyase_8-like_C"/>
</dbReference>